<protein>
    <submittedName>
        <fullName evidence="2">Uncharacterized protein</fullName>
    </submittedName>
</protein>
<keyword evidence="3" id="KW-1185">Reference proteome</keyword>
<proteinExistence type="predicted"/>
<feature type="transmembrane region" description="Helical" evidence="1">
    <location>
        <begin position="178"/>
        <end position="198"/>
    </location>
</feature>
<feature type="transmembrane region" description="Helical" evidence="1">
    <location>
        <begin position="21"/>
        <end position="43"/>
    </location>
</feature>
<sequence length="269" mass="29875">MFSHPSTYLASTTLSEVGERFLDVIVATIIYNIFYGLFVLLFYQSTAIFLTFLLATVYEGCLIAHIGPFVRLVLSRKEGGVVADKPRRLLRIFTLVGTWASTFEVCSSSLSPQINFLKGSLTVALDYGISDKILAAAIALSLGTNIVSTSLIGYIYWIHRRDVASCFHRGDRKTRGELVLATLMESGVVFCIFQAIFFALGRFPTNGLPCLYAERVFISLYIGFVTIYPTLVVVLVNNRRTVDQTEFLESSPPPITFHADADVSKSYSE</sequence>
<gene>
    <name evidence="2" type="ORF">BDZ94DRAFT_1327744</name>
</gene>
<feature type="transmembrane region" description="Helical" evidence="1">
    <location>
        <begin position="49"/>
        <end position="70"/>
    </location>
</feature>
<evidence type="ECO:0000313" key="3">
    <source>
        <dbReference type="Proteomes" id="UP000807353"/>
    </source>
</evidence>
<keyword evidence="1" id="KW-0812">Transmembrane</keyword>
<comment type="caution">
    <text evidence="2">The sequence shown here is derived from an EMBL/GenBank/DDBJ whole genome shotgun (WGS) entry which is preliminary data.</text>
</comment>
<keyword evidence="1" id="KW-1133">Transmembrane helix</keyword>
<dbReference type="AlphaFoldDB" id="A0A9P5YKH9"/>
<organism evidence="2 3">
    <name type="scientific">Collybia nuda</name>
    <dbReference type="NCBI Taxonomy" id="64659"/>
    <lineage>
        <taxon>Eukaryota</taxon>
        <taxon>Fungi</taxon>
        <taxon>Dikarya</taxon>
        <taxon>Basidiomycota</taxon>
        <taxon>Agaricomycotina</taxon>
        <taxon>Agaricomycetes</taxon>
        <taxon>Agaricomycetidae</taxon>
        <taxon>Agaricales</taxon>
        <taxon>Tricholomatineae</taxon>
        <taxon>Clitocybaceae</taxon>
        <taxon>Collybia</taxon>
    </lineage>
</organism>
<reference evidence="2" key="1">
    <citation type="submission" date="2020-11" db="EMBL/GenBank/DDBJ databases">
        <authorList>
            <consortium name="DOE Joint Genome Institute"/>
            <person name="Ahrendt S."/>
            <person name="Riley R."/>
            <person name="Andreopoulos W."/>
            <person name="Labutti K."/>
            <person name="Pangilinan J."/>
            <person name="Ruiz-Duenas F.J."/>
            <person name="Barrasa J.M."/>
            <person name="Sanchez-Garcia M."/>
            <person name="Camarero S."/>
            <person name="Miyauchi S."/>
            <person name="Serrano A."/>
            <person name="Linde D."/>
            <person name="Babiker R."/>
            <person name="Drula E."/>
            <person name="Ayuso-Fernandez I."/>
            <person name="Pacheco R."/>
            <person name="Padilla G."/>
            <person name="Ferreira P."/>
            <person name="Barriuso J."/>
            <person name="Kellner H."/>
            <person name="Castanera R."/>
            <person name="Alfaro M."/>
            <person name="Ramirez L."/>
            <person name="Pisabarro A.G."/>
            <person name="Kuo A."/>
            <person name="Tritt A."/>
            <person name="Lipzen A."/>
            <person name="He G."/>
            <person name="Yan M."/>
            <person name="Ng V."/>
            <person name="Cullen D."/>
            <person name="Martin F."/>
            <person name="Rosso M.-N."/>
            <person name="Henrissat B."/>
            <person name="Hibbett D."/>
            <person name="Martinez A.T."/>
            <person name="Grigoriev I.V."/>
        </authorList>
    </citation>
    <scope>NUCLEOTIDE SEQUENCE</scope>
    <source>
        <strain evidence="2">CBS 247.69</strain>
    </source>
</reference>
<name>A0A9P5YKH9_9AGAR</name>
<feature type="transmembrane region" description="Helical" evidence="1">
    <location>
        <begin position="218"/>
        <end position="236"/>
    </location>
</feature>
<evidence type="ECO:0000256" key="1">
    <source>
        <dbReference type="SAM" id="Phobius"/>
    </source>
</evidence>
<feature type="transmembrane region" description="Helical" evidence="1">
    <location>
        <begin position="133"/>
        <end position="157"/>
    </location>
</feature>
<keyword evidence="1" id="KW-0472">Membrane</keyword>
<dbReference type="Proteomes" id="UP000807353">
    <property type="component" value="Unassembled WGS sequence"/>
</dbReference>
<dbReference type="EMBL" id="MU150229">
    <property type="protein sequence ID" value="KAF9469486.1"/>
    <property type="molecule type" value="Genomic_DNA"/>
</dbReference>
<accession>A0A9P5YKH9</accession>
<evidence type="ECO:0000313" key="2">
    <source>
        <dbReference type="EMBL" id="KAF9469486.1"/>
    </source>
</evidence>